<dbReference type="STRING" id="1920490.GCA_001895925_05002"/>
<dbReference type="Gene3D" id="1.20.120.290">
    <property type="entry name" value="Oxygen-evolving enhancer protein 3 (PsbQ), four-helix up-down bundle"/>
    <property type="match status" value="1"/>
</dbReference>
<name>A0A2T1D6R2_9CYAN</name>
<reference evidence="4 5" key="1">
    <citation type="submission" date="2018-02" db="EMBL/GenBank/DDBJ databases">
        <authorList>
            <person name="Cohen D.B."/>
            <person name="Kent A.D."/>
        </authorList>
    </citation>
    <scope>NUCLEOTIDE SEQUENCE [LARGE SCALE GENOMIC DNA]</scope>
    <source>
        <strain evidence="4 5">ULC007</strain>
    </source>
</reference>
<dbReference type="OrthoDB" id="425184at2"/>
<protein>
    <submittedName>
        <fullName evidence="4">Photosystem II protein PsbQ</fullName>
    </submittedName>
</protein>
<evidence type="ECO:0000313" key="5">
    <source>
        <dbReference type="Proteomes" id="UP000238634"/>
    </source>
</evidence>
<dbReference type="AlphaFoldDB" id="A0A2T1D6R2"/>
<dbReference type="GO" id="GO:0019898">
    <property type="term" value="C:extrinsic component of membrane"/>
    <property type="evidence" value="ECO:0007669"/>
    <property type="project" value="InterPro"/>
</dbReference>
<gene>
    <name evidence="4" type="primary">psbQ</name>
    <name evidence="4" type="ORF">C7B65_22595</name>
</gene>
<dbReference type="EMBL" id="PVWG01000047">
    <property type="protein sequence ID" value="PSB16121.1"/>
    <property type="molecule type" value="Genomic_DNA"/>
</dbReference>
<dbReference type="Proteomes" id="UP000238634">
    <property type="component" value="Unassembled WGS sequence"/>
</dbReference>
<dbReference type="GO" id="GO:0005509">
    <property type="term" value="F:calcium ion binding"/>
    <property type="evidence" value="ECO:0007669"/>
    <property type="project" value="InterPro"/>
</dbReference>
<accession>A0A2T1D6R2</accession>
<evidence type="ECO:0000256" key="2">
    <source>
        <dbReference type="ARBA" id="ARBA00023078"/>
    </source>
</evidence>
<keyword evidence="3" id="KW-0472">Membrane</keyword>
<keyword evidence="2" id="KW-0793">Thylakoid</keyword>
<organism evidence="4 5">
    <name type="scientific">Phormidesmis priestleyi ULC007</name>
    <dbReference type="NCBI Taxonomy" id="1920490"/>
    <lineage>
        <taxon>Bacteria</taxon>
        <taxon>Bacillati</taxon>
        <taxon>Cyanobacteriota</taxon>
        <taxon>Cyanophyceae</taxon>
        <taxon>Leptolyngbyales</taxon>
        <taxon>Leptolyngbyaceae</taxon>
        <taxon>Phormidesmis</taxon>
    </lineage>
</organism>
<keyword evidence="5" id="KW-1185">Reference proteome</keyword>
<reference evidence="4 5" key="2">
    <citation type="submission" date="2018-03" db="EMBL/GenBank/DDBJ databases">
        <title>The ancient ancestry and fast evolution of plastids.</title>
        <authorList>
            <person name="Moore K.R."/>
            <person name="Magnabosco C."/>
            <person name="Momper L."/>
            <person name="Gold D.A."/>
            <person name="Bosak T."/>
            <person name="Fournier G.P."/>
        </authorList>
    </citation>
    <scope>NUCLEOTIDE SEQUENCE [LARGE SCALE GENOMIC DNA]</scope>
    <source>
        <strain evidence="4 5">ULC007</strain>
    </source>
</reference>
<dbReference type="RefSeq" id="WP_073072568.1">
    <property type="nucleotide sequence ID" value="NZ_MPPI01000017.1"/>
</dbReference>
<proteinExistence type="predicted"/>
<dbReference type="NCBIfam" id="TIGR03042">
    <property type="entry name" value="PS_II_psbQ_bact"/>
    <property type="match status" value="1"/>
</dbReference>
<comment type="subcellular location">
    <subcellularLocation>
        <location evidence="1">Membrane</location>
    </subcellularLocation>
</comment>
<dbReference type="InterPro" id="IPR017487">
    <property type="entry name" value="PSII_PsbQ_cyanobac"/>
</dbReference>
<dbReference type="InterPro" id="IPR023222">
    <property type="entry name" value="PsbQ-like_dom_sf"/>
</dbReference>
<dbReference type="InterPro" id="IPR008797">
    <property type="entry name" value="PSII_PsbQ"/>
</dbReference>
<sequence>MAKHRSILSIVLAFVAVLLISCGSPTVAKVPTYTSEQIATIQSYANEVSSMRDRMPELQALIEKKDWTFARNFIHGPLGELRVKMSAVTRDLLPNAQKPARQAAKEVFDDLVAIDRAAEQADSDLAVLKYNEAIKAFDAFFQLVPQA</sequence>
<dbReference type="GO" id="GO:0015979">
    <property type="term" value="P:photosynthesis"/>
    <property type="evidence" value="ECO:0007669"/>
    <property type="project" value="InterPro"/>
</dbReference>
<evidence type="ECO:0000256" key="3">
    <source>
        <dbReference type="ARBA" id="ARBA00023136"/>
    </source>
</evidence>
<dbReference type="GO" id="GO:0009654">
    <property type="term" value="C:photosystem II oxygen evolving complex"/>
    <property type="evidence" value="ECO:0007669"/>
    <property type="project" value="InterPro"/>
</dbReference>
<evidence type="ECO:0000256" key="1">
    <source>
        <dbReference type="ARBA" id="ARBA00004370"/>
    </source>
</evidence>
<dbReference type="Pfam" id="PF05757">
    <property type="entry name" value="PsbQ"/>
    <property type="match status" value="1"/>
</dbReference>
<dbReference type="PROSITE" id="PS51257">
    <property type="entry name" value="PROKAR_LIPOPROTEIN"/>
    <property type="match status" value="1"/>
</dbReference>
<evidence type="ECO:0000313" key="4">
    <source>
        <dbReference type="EMBL" id="PSB16121.1"/>
    </source>
</evidence>
<dbReference type="SUPFAM" id="SSF101112">
    <property type="entry name" value="Oxygen-evolving enhancer protein 3"/>
    <property type="match status" value="1"/>
</dbReference>
<comment type="caution">
    <text evidence="4">The sequence shown here is derived from an EMBL/GenBank/DDBJ whole genome shotgun (WGS) entry which is preliminary data.</text>
</comment>